<reference evidence="3" key="1">
    <citation type="submission" date="2018-01" db="EMBL/GenBank/DDBJ databases">
        <authorList>
            <person name="Alioto T."/>
            <person name="Alioto T."/>
        </authorList>
    </citation>
    <scope>NUCLEOTIDE SEQUENCE [LARGE SCALE GENOMIC DNA]</scope>
</reference>
<dbReference type="OMA" id="NRANIEC"/>
<keyword evidence="3" id="KW-1185">Reference proteome</keyword>
<name>A0A3B0K033_DROGU</name>
<dbReference type="EMBL" id="OUUW01000004">
    <property type="protein sequence ID" value="SPP79319.1"/>
    <property type="molecule type" value="Genomic_DNA"/>
</dbReference>
<gene>
    <name evidence="2" type="ORF">DGUA_6G012151</name>
</gene>
<evidence type="ECO:0000313" key="3">
    <source>
        <dbReference type="Proteomes" id="UP000268350"/>
    </source>
</evidence>
<feature type="signal peptide" evidence="1">
    <location>
        <begin position="1"/>
        <end position="18"/>
    </location>
</feature>
<dbReference type="AlphaFoldDB" id="A0A3B0K033"/>
<feature type="chain" id="PRO_5017294576" description="Neuropeptide-like 4" evidence="1">
    <location>
        <begin position="19"/>
        <end position="53"/>
    </location>
</feature>
<evidence type="ECO:0000313" key="2">
    <source>
        <dbReference type="EMBL" id="SPP79319.1"/>
    </source>
</evidence>
<evidence type="ECO:0008006" key="4">
    <source>
        <dbReference type="Google" id="ProtNLM"/>
    </source>
</evidence>
<proteinExistence type="predicted"/>
<organism evidence="2 3">
    <name type="scientific">Drosophila guanche</name>
    <name type="common">Fruit fly</name>
    <dbReference type="NCBI Taxonomy" id="7266"/>
    <lineage>
        <taxon>Eukaryota</taxon>
        <taxon>Metazoa</taxon>
        <taxon>Ecdysozoa</taxon>
        <taxon>Arthropoda</taxon>
        <taxon>Hexapoda</taxon>
        <taxon>Insecta</taxon>
        <taxon>Pterygota</taxon>
        <taxon>Neoptera</taxon>
        <taxon>Endopterygota</taxon>
        <taxon>Diptera</taxon>
        <taxon>Brachycera</taxon>
        <taxon>Muscomorpha</taxon>
        <taxon>Ephydroidea</taxon>
        <taxon>Drosophilidae</taxon>
        <taxon>Drosophila</taxon>
        <taxon>Sophophora</taxon>
    </lineage>
</organism>
<keyword evidence="1" id="KW-0732">Signal</keyword>
<sequence length="53" mass="5495">MLKLVFLLLAALLAVVLAVPAPAPGPNPAPVPQFVYSSGYPAVGYASPYVYYG</sequence>
<protein>
    <recommendedName>
        <fullName evidence="4">Neuropeptide-like 4</fullName>
    </recommendedName>
</protein>
<accession>A0A3B0K033</accession>
<dbReference type="Proteomes" id="UP000268350">
    <property type="component" value="Unassembled WGS sequence"/>
</dbReference>
<evidence type="ECO:0000256" key="1">
    <source>
        <dbReference type="SAM" id="SignalP"/>
    </source>
</evidence>